<protein>
    <submittedName>
        <fullName evidence="2">Uncharacterized protein</fullName>
    </submittedName>
</protein>
<proteinExistence type="predicted"/>
<dbReference type="Proteomes" id="UP000177199">
    <property type="component" value="Unassembled WGS sequence"/>
</dbReference>
<name>A0A1F7HFC3_9BACT</name>
<keyword evidence="1" id="KW-1133">Transmembrane helix</keyword>
<keyword evidence="1" id="KW-0812">Transmembrane</keyword>
<gene>
    <name evidence="2" type="ORF">A3F29_04540</name>
</gene>
<reference evidence="2 3" key="1">
    <citation type="journal article" date="2016" name="Nat. Commun.">
        <title>Thousands of microbial genomes shed light on interconnected biogeochemical processes in an aquifer system.</title>
        <authorList>
            <person name="Anantharaman K."/>
            <person name="Brown C.T."/>
            <person name="Hug L.A."/>
            <person name="Sharon I."/>
            <person name="Castelle C.J."/>
            <person name="Probst A.J."/>
            <person name="Thomas B.C."/>
            <person name="Singh A."/>
            <person name="Wilkins M.J."/>
            <person name="Karaoz U."/>
            <person name="Brodie E.L."/>
            <person name="Williams K.H."/>
            <person name="Hubbard S.S."/>
            <person name="Banfield J.F."/>
        </authorList>
    </citation>
    <scope>NUCLEOTIDE SEQUENCE [LARGE SCALE GENOMIC DNA]</scope>
</reference>
<evidence type="ECO:0000256" key="1">
    <source>
        <dbReference type="SAM" id="Phobius"/>
    </source>
</evidence>
<accession>A0A1F7HFC3</accession>
<feature type="transmembrane region" description="Helical" evidence="1">
    <location>
        <begin position="34"/>
        <end position="56"/>
    </location>
</feature>
<comment type="caution">
    <text evidence="2">The sequence shown here is derived from an EMBL/GenBank/DDBJ whole genome shotgun (WGS) entry which is preliminary data.</text>
</comment>
<evidence type="ECO:0000313" key="3">
    <source>
        <dbReference type="Proteomes" id="UP000177199"/>
    </source>
</evidence>
<dbReference type="EMBL" id="MFZV01000055">
    <property type="protein sequence ID" value="OGK29941.1"/>
    <property type="molecule type" value="Genomic_DNA"/>
</dbReference>
<keyword evidence="1" id="KW-0472">Membrane</keyword>
<sequence length="162" mass="18515">MTIDLSTESAILIKELASEFNQGSSTWYEIIESLGIGIGTFLVGIGALSTLIPWATKKREEYKIKRKLKFYKDKYPVENIGKSFELIWFNGKLILFDYEEKKYHHIYPWDTAEDLNFVSFGIHIKDDLPNPKENTVKLGDGRELKIDEYTNGGGINTQTSSP</sequence>
<evidence type="ECO:0000313" key="2">
    <source>
        <dbReference type="EMBL" id="OGK29941.1"/>
    </source>
</evidence>
<organism evidence="2 3">
    <name type="scientific">Candidatus Roizmanbacteria bacterium RIFCSPHIGHO2_12_FULL_33_9</name>
    <dbReference type="NCBI Taxonomy" id="1802045"/>
    <lineage>
        <taxon>Bacteria</taxon>
        <taxon>Candidatus Roizmaniibacteriota</taxon>
    </lineage>
</organism>
<dbReference type="AlphaFoldDB" id="A0A1F7HFC3"/>